<dbReference type="Pfam" id="PF12762">
    <property type="entry name" value="DDE_Tnp_IS1595"/>
    <property type="match status" value="1"/>
</dbReference>
<dbReference type="InterPro" id="IPR024445">
    <property type="entry name" value="Tnp_ISXO2-like"/>
</dbReference>
<sequence length="349" mass="40439">MAVFRVPALRRLEEELMDFTLAEVFDKMRLSDSDFEDWLRTIALLGTPRCGSCRRPMKLRREDNMWICHLWQCRTGPSRSTKPSAPAKKGSFFDKAHFPLAKIFALSYFWIHNLGLVVDKEYELGIGHSTVVQWEQCFRDICCEYFRRNCPILGGVGHVVEIEETCVTKRNYNRGRWVRRHQWLFGGYERGSGRSFLILVRRRDTRTLLRLVVKYIRPGTTIISDCWRAYSRISTLPQGFTHLTVNHQLNFIDPRSGAHTQNIECHCQKFKSLAKRKYGINNRRYKHYLSEFLWRQQFGGGMKHSTTSGSMSPSFIQCLARRVLAGTSFLTQGPSLGPPTASNLVYLLG</sequence>
<accession>A0A368HBE8</accession>
<dbReference type="PANTHER" id="PTHR47163:SF2">
    <property type="entry name" value="SI:DKEY-17M8.2"/>
    <property type="match status" value="1"/>
</dbReference>
<dbReference type="EMBL" id="JOJR01000006">
    <property type="protein sequence ID" value="RCN52585.1"/>
    <property type="molecule type" value="Genomic_DNA"/>
</dbReference>
<feature type="domain" description="ISXO2-like transposase" evidence="1">
    <location>
        <begin position="152"/>
        <end position="297"/>
    </location>
</feature>
<organism evidence="2 3">
    <name type="scientific">Ancylostoma caninum</name>
    <name type="common">Dog hookworm</name>
    <dbReference type="NCBI Taxonomy" id="29170"/>
    <lineage>
        <taxon>Eukaryota</taxon>
        <taxon>Metazoa</taxon>
        <taxon>Ecdysozoa</taxon>
        <taxon>Nematoda</taxon>
        <taxon>Chromadorea</taxon>
        <taxon>Rhabditida</taxon>
        <taxon>Rhabditina</taxon>
        <taxon>Rhabditomorpha</taxon>
        <taxon>Strongyloidea</taxon>
        <taxon>Ancylostomatidae</taxon>
        <taxon>Ancylostomatinae</taxon>
        <taxon>Ancylostoma</taxon>
    </lineage>
</organism>
<proteinExistence type="predicted"/>
<evidence type="ECO:0000259" key="1">
    <source>
        <dbReference type="SMART" id="SM01126"/>
    </source>
</evidence>
<name>A0A368HBE8_ANCCA</name>
<keyword evidence="3" id="KW-1185">Reference proteome</keyword>
<dbReference type="PANTHER" id="PTHR47163">
    <property type="entry name" value="DDE_TNP_IS1595 DOMAIN-CONTAINING PROTEIN"/>
    <property type="match status" value="1"/>
</dbReference>
<dbReference type="STRING" id="29170.A0A368HBE8"/>
<dbReference type="SMART" id="SM01126">
    <property type="entry name" value="DDE_Tnp_IS1595"/>
    <property type="match status" value="1"/>
</dbReference>
<protein>
    <recommendedName>
        <fullName evidence="1">ISXO2-like transposase domain-containing protein</fullName>
    </recommendedName>
</protein>
<evidence type="ECO:0000313" key="3">
    <source>
        <dbReference type="Proteomes" id="UP000252519"/>
    </source>
</evidence>
<dbReference type="InterPro" id="IPR053164">
    <property type="entry name" value="IS1016-like_transposase"/>
</dbReference>
<dbReference type="Proteomes" id="UP000252519">
    <property type="component" value="Unassembled WGS sequence"/>
</dbReference>
<comment type="caution">
    <text evidence="2">The sequence shown here is derived from an EMBL/GenBank/DDBJ whole genome shotgun (WGS) entry which is preliminary data.</text>
</comment>
<gene>
    <name evidence="2" type="ORF">ANCCAN_01284</name>
</gene>
<dbReference type="AlphaFoldDB" id="A0A368HBE8"/>
<evidence type="ECO:0000313" key="2">
    <source>
        <dbReference type="EMBL" id="RCN52585.1"/>
    </source>
</evidence>
<reference evidence="2 3" key="1">
    <citation type="submission" date="2014-10" db="EMBL/GenBank/DDBJ databases">
        <title>Draft genome of the hookworm Ancylostoma caninum.</title>
        <authorList>
            <person name="Mitreva M."/>
        </authorList>
    </citation>
    <scope>NUCLEOTIDE SEQUENCE [LARGE SCALE GENOMIC DNA]</scope>
    <source>
        <strain evidence="2 3">Baltimore</strain>
    </source>
</reference>
<dbReference type="OrthoDB" id="5809873at2759"/>